<reference evidence="1" key="1">
    <citation type="submission" date="2021-02" db="EMBL/GenBank/DDBJ databases">
        <authorList>
            <person name="Dougan E. K."/>
            <person name="Rhodes N."/>
            <person name="Thang M."/>
            <person name="Chan C."/>
        </authorList>
    </citation>
    <scope>NUCLEOTIDE SEQUENCE</scope>
</reference>
<sequence>MSLRRCCRCTRAIARAWTSFFRCLKCYGTPAGYARTTMILLEEREGERERERERERAKFHPSSMVLPCGYHPQLCS</sequence>
<proteinExistence type="predicted"/>
<dbReference type="AlphaFoldDB" id="A0A812UU42"/>
<comment type="caution">
    <text evidence="1">The sequence shown here is derived from an EMBL/GenBank/DDBJ whole genome shotgun (WGS) entry which is preliminary data.</text>
</comment>
<keyword evidence="2" id="KW-1185">Reference proteome</keyword>
<dbReference type="EMBL" id="CAJNDS010002757">
    <property type="protein sequence ID" value="CAE7586388.1"/>
    <property type="molecule type" value="Genomic_DNA"/>
</dbReference>
<dbReference type="Proteomes" id="UP000604046">
    <property type="component" value="Unassembled WGS sequence"/>
</dbReference>
<evidence type="ECO:0000313" key="2">
    <source>
        <dbReference type="Proteomes" id="UP000604046"/>
    </source>
</evidence>
<accession>A0A812UU42</accession>
<name>A0A812UU42_9DINO</name>
<evidence type="ECO:0000313" key="1">
    <source>
        <dbReference type="EMBL" id="CAE7586388.1"/>
    </source>
</evidence>
<organism evidence="1 2">
    <name type="scientific">Symbiodinium natans</name>
    <dbReference type="NCBI Taxonomy" id="878477"/>
    <lineage>
        <taxon>Eukaryota</taxon>
        <taxon>Sar</taxon>
        <taxon>Alveolata</taxon>
        <taxon>Dinophyceae</taxon>
        <taxon>Suessiales</taxon>
        <taxon>Symbiodiniaceae</taxon>
        <taxon>Symbiodinium</taxon>
    </lineage>
</organism>
<protein>
    <submittedName>
        <fullName evidence="1">Uncharacterized protein</fullName>
    </submittedName>
</protein>
<gene>
    <name evidence="1" type="ORF">SNAT2548_LOCUS33424</name>
</gene>